<feature type="region of interest" description="Disordered" evidence="1">
    <location>
        <begin position="162"/>
        <end position="233"/>
    </location>
</feature>
<evidence type="ECO:0000313" key="3">
    <source>
        <dbReference type="Proteomes" id="UP000492821"/>
    </source>
</evidence>
<evidence type="ECO:0000256" key="1">
    <source>
        <dbReference type="SAM" id="MobiDB-lite"/>
    </source>
</evidence>
<feature type="region of interest" description="Disordered" evidence="1">
    <location>
        <begin position="317"/>
        <end position="341"/>
    </location>
</feature>
<evidence type="ECO:0000313" key="4">
    <source>
        <dbReference type="WBParaSite" id="Pan_g12659.t1"/>
    </source>
</evidence>
<keyword evidence="2" id="KW-0812">Transmembrane</keyword>
<accession>A0A7E4UTL2</accession>
<sequence length="439" mass="47280">MPAIAIGALDDCRTRDGSHRSRRKRRSCYPKSSIIEKLAAITCLSQVVFGAMLTTLGLAGMPADMEVAGKILSVGLVQALIGTPGVVGWKLGNDRLWLLYGTIQLVIGVSEICWMAEAILLKTTISAVVLALLAVFQIWSTVITILHLRIDGCSHLSQVARGENHKSSDSKSYAMPVSRLSPSISPGLKSPNRKSASKSHSRRDSSKASSMASGSAKHSMQSSASHGKDGRRHEQITLKRYQRASARLNKLVNKQDSTNQSSLRDSEASIAARMKCVPEAKTPPISISEHDSSIKVRKSPNYKKPRRFYFSEYDDVNSLSESDPENSTKQMSSSKQQLGSRHCIYVPRSRGVIALEVHTPPSSECSVIPAPCRPSPIAVTPPLAIQAEPVVPVAPNTQPQPKVEKKVPSSKSNSNAAGSSVVSTPPHEAPSSSPKKPTP</sequence>
<name>A0A7E4UTL2_PANRE</name>
<feature type="compositionally biased region" description="Low complexity" evidence="1">
    <location>
        <begin position="409"/>
        <end position="423"/>
    </location>
</feature>
<dbReference type="AlphaFoldDB" id="A0A7E4UTL2"/>
<feature type="compositionally biased region" description="Polar residues" evidence="1">
    <location>
        <begin position="430"/>
        <end position="439"/>
    </location>
</feature>
<feature type="region of interest" description="Disordered" evidence="1">
    <location>
        <begin position="390"/>
        <end position="439"/>
    </location>
</feature>
<feature type="transmembrane region" description="Helical" evidence="2">
    <location>
        <begin position="128"/>
        <end position="148"/>
    </location>
</feature>
<feature type="transmembrane region" description="Helical" evidence="2">
    <location>
        <begin position="71"/>
        <end position="91"/>
    </location>
</feature>
<reference evidence="4" key="2">
    <citation type="submission" date="2020-10" db="UniProtKB">
        <authorList>
            <consortium name="WormBaseParasite"/>
        </authorList>
    </citation>
    <scope>IDENTIFICATION</scope>
</reference>
<keyword evidence="2" id="KW-0472">Membrane</keyword>
<feature type="compositionally biased region" description="Low complexity" evidence="1">
    <location>
        <begin position="207"/>
        <end position="220"/>
    </location>
</feature>
<feature type="transmembrane region" description="Helical" evidence="2">
    <location>
        <begin position="38"/>
        <end position="59"/>
    </location>
</feature>
<protein>
    <submittedName>
        <fullName evidence="4">MgtE domain-containing protein</fullName>
    </submittedName>
</protein>
<keyword evidence="3" id="KW-1185">Reference proteome</keyword>
<proteinExistence type="predicted"/>
<dbReference type="WBParaSite" id="Pan_g12659.t1">
    <property type="protein sequence ID" value="Pan_g12659.t1"/>
    <property type="gene ID" value="Pan_g12659"/>
</dbReference>
<dbReference type="Proteomes" id="UP000492821">
    <property type="component" value="Unassembled WGS sequence"/>
</dbReference>
<reference evidence="3" key="1">
    <citation type="journal article" date="2013" name="Genetics">
        <title>The draft genome and transcriptome of Panagrellus redivivus are shaped by the harsh demands of a free-living lifestyle.</title>
        <authorList>
            <person name="Srinivasan J."/>
            <person name="Dillman A.R."/>
            <person name="Macchietto M.G."/>
            <person name="Heikkinen L."/>
            <person name="Lakso M."/>
            <person name="Fracchia K.M."/>
            <person name="Antoshechkin I."/>
            <person name="Mortazavi A."/>
            <person name="Wong G."/>
            <person name="Sternberg P.W."/>
        </authorList>
    </citation>
    <scope>NUCLEOTIDE SEQUENCE [LARGE SCALE GENOMIC DNA]</scope>
    <source>
        <strain evidence="3">MT8872</strain>
    </source>
</reference>
<feature type="transmembrane region" description="Helical" evidence="2">
    <location>
        <begin position="97"/>
        <end position="116"/>
    </location>
</feature>
<keyword evidence="2" id="KW-1133">Transmembrane helix</keyword>
<organism evidence="3 4">
    <name type="scientific">Panagrellus redivivus</name>
    <name type="common">Microworm</name>
    <dbReference type="NCBI Taxonomy" id="6233"/>
    <lineage>
        <taxon>Eukaryota</taxon>
        <taxon>Metazoa</taxon>
        <taxon>Ecdysozoa</taxon>
        <taxon>Nematoda</taxon>
        <taxon>Chromadorea</taxon>
        <taxon>Rhabditida</taxon>
        <taxon>Tylenchina</taxon>
        <taxon>Panagrolaimomorpha</taxon>
        <taxon>Panagrolaimoidea</taxon>
        <taxon>Panagrolaimidae</taxon>
        <taxon>Panagrellus</taxon>
    </lineage>
</organism>
<feature type="compositionally biased region" description="Basic residues" evidence="1">
    <location>
        <begin position="191"/>
        <end position="201"/>
    </location>
</feature>
<feature type="compositionally biased region" description="Polar residues" evidence="1">
    <location>
        <begin position="317"/>
        <end position="339"/>
    </location>
</feature>
<evidence type="ECO:0000256" key="2">
    <source>
        <dbReference type="SAM" id="Phobius"/>
    </source>
</evidence>